<protein>
    <submittedName>
        <fullName evidence="1">Heme-binding protein</fullName>
    </submittedName>
</protein>
<dbReference type="PANTHER" id="PTHR34309">
    <property type="entry name" value="SLR1406 PROTEIN"/>
    <property type="match status" value="1"/>
</dbReference>
<reference evidence="1" key="1">
    <citation type="submission" date="2022-08" db="EMBL/GenBank/DDBJ databases">
        <title>Whole genome sequencing of non-tuberculosis mycobacteria type-strains.</title>
        <authorList>
            <person name="Igarashi Y."/>
            <person name="Osugi A."/>
            <person name="Mitarai S."/>
        </authorList>
    </citation>
    <scope>NUCLEOTIDE SEQUENCE</scope>
    <source>
        <strain evidence="1">DSM 45127</strain>
    </source>
</reference>
<proteinExistence type="predicted"/>
<dbReference type="PANTHER" id="PTHR34309:SF1">
    <property type="entry name" value="PROTEIN GLCG"/>
    <property type="match status" value="1"/>
</dbReference>
<name>A0ABY3VLP8_9MYCO</name>
<dbReference type="Pfam" id="PF03928">
    <property type="entry name" value="HbpS-like"/>
    <property type="match status" value="1"/>
</dbReference>
<dbReference type="InterPro" id="IPR005624">
    <property type="entry name" value="PduO/GlcC-like"/>
</dbReference>
<organism evidence="1 2">
    <name type="scientific">Mycobacterium paraterrae</name>
    <dbReference type="NCBI Taxonomy" id="577492"/>
    <lineage>
        <taxon>Bacteria</taxon>
        <taxon>Bacillati</taxon>
        <taxon>Actinomycetota</taxon>
        <taxon>Actinomycetes</taxon>
        <taxon>Mycobacteriales</taxon>
        <taxon>Mycobacteriaceae</taxon>
        <taxon>Mycobacterium</taxon>
    </lineage>
</organism>
<dbReference type="RefSeq" id="WP_240261268.1">
    <property type="nucleotide sequence ID" value="NZ_CP092488.2"/>
</dbReference>
<dbReference type="InterPro" id="IPR052517">
    <property type="entry name" value="GlcG_carb_metab_protein"/>
</dbReference>
<gene>
    <name evidence="1" type="ORF">MKK62_24900</name>
</gene>
<dbReference type="InterPro" id="IPR038084">
    <property type="entry name" value="PduO/GlcC-like_sf"/>
</dbReference>
<evidence type="ECO:0000313" key="2">
    <source>
        <dbReference type="Proteomes" id="UP001055336"/>
    </source>
</evidence>
<sequence length="139" mass="13984">MTVTHTSVSLDDAQRVIAAGLSKAEEIASPSNIAVVDAGGNLVAHARMDGAWIGSIDISINKAFTARALDISTEELAANAAPGNQFYGIHVSNRGRIMIFAGGIPLQQGGQIVGAVGVSGGTGDQDKAVAQAAANAFAP</sequence>
<keyword evidence="2" id="KW-1185">Reference proteome</keyword>
<dbReference type="EMBL" id="CP092488">
    <property type="protein sequence ID" value="UMB69536.1"/>
    <property type="molecule type" value="Genomic_DNA"/>
</dbReference>
<evidence type="ECO:0000313" key="1">
    <source>
        <dbReference type="EMBL" id="UMB69536.1"/>
    </source>
</evidence>
<accession>A0ABY3VLP8</accession>
<dbReference type="Gene3D" id="3.30.450.150">
    <property type="entry name" value="Haem-degrading domain"/>
    <property type="match status" value="1"/>
</dbReference>
<dbReference type="Proteomes" id="UP001055336">
    <property type="component" value="Chromosome"/>
</dbReference>
<dbReference type="SUPFAM" id="SSF143744">
    <property type="entry name" value="GlcG-like"/>
    <property type="match status" value="1"/>
</dbReference>